<dbReference type="PANTHER" id="PTHR43031">
    <property type="entry name" value="FAD-DEPENDENT OXIDOREDUCTASE"/>
    <property type="match status" value="1"/>
</dbReference>
<dbReference type="STRING" id="355548.SAMN04487945_1623"/>
<proteinExistence type="predicted"/>
<evidence type="ECO:0000313" key="3">
    <source>
        <dbReference type="EMBL" id="SEW12622.1"/>
    </source>
</evidence>
<dbReference type="OrthoDB" id="135517at2157"/>
<sequence>MDGELSADELEAILGDDGLRIVDIRNPSAFDRGHIPDSENIPFNELPQEVEQLAGADRVVTVCPHGQASQQAARLVASYEGIGDDARVDSLQCGIEGWPGDLERSTDDEGPETDAPF</sequence>
<dbReference type="PANTHER" id="PTHR43031:SF16">
    <property type="entry name" value="OXIDOREDUCTASE"/>
    <property type="match status" value="1"/>
</dbReference>
<dbReference type="SUPFAM" id="SSF52821">
    <property type="entry name" value="Rhodanese/Cell cycle control phosphatase"/>
    <property type="match status" value="1"/>
</dbReference>
<evidence type="ECO:0000313" key="4">
    <source>
        <dbReference type="Proteomes" id="UP000198518"/>
    </source>
</evidence>
<dbReference type="Proteomes" id="UP000198518">
    <property type="component" value="Unassembled WGS sequence"/>
</dbReference>
<evidence type="ECO:0000256" key="1">
    <source>
        <dbReference type="SAM" id="MobiDB-lite"/>
    </source>
</evidence>
<dbReference type="EMBL" id="FOJA01000001">
    <property type="protein sequence ID" value="SEW12622.1"/>
    <property type="molecule type" value="Genomic_DNA"/>
</dbReference>
<feature type="compositionally biased region" description="Acidic residues" evidence="1">
    <location>
        <begin position="108"/>
        <end position="117"/>
    </location>
</feature>
<gene>
    <name evidence="3" type="ORF">SAMN04487945_1623</name>
</gene>
<organism evidence="3 4">
    <name type="scientific">Halobacterium jilantaiense</name>
    <dbReference type="NCBI Taxonomy" id="355548"/>
    <lineage>
        <taxon>Archaea</taxon>
        <taxon>Methanobacteriati</taxon>
        <taxon>Methanobacteriota</taxon>
        <taxon>Stenosarchaea group</taxon>
        <taxon>Halobacteria</taxon>
        <taxon>Halobacteriales</taxon>
        <taxon>Halobacteriaceae</taxon>
        <taxon>Halobacterium</taxon>
    </lineage>
</organism>
<dbReference type="InterPro" id="IPR036873">
    <property type="entry name" value="Rhodanese-like_dom_sf"/>
</dbReference>
<feature type="domain" description="Rhodanese" evidence="2">
    <location>
        <begin position="15"/>
        <end position="104"/>
    </location>
</feature>
<dbReference type="Pfam" id="PF00581">
    <property type="entry name" value="Rhodanese"/>
    <property type="match status" value="1"/>
</dbReference>
<dbReference type="Gene3D" id="3.40.250.10">
    <property type="entry name" value="Rhodanese-like domain"/>
    <property type="match status" value="1"/>
</dbReference>
<dbReference type="InterPro" id="IPR050229">
    <property type="entry name" value="GlpE_sulfurtransferase"/>
</dbReference>
<dbReference type="GO" id="GO:0016740">
    <property type="term" value="F:transferase activity"/>
    <property type="evidence" value="ECO:0007669"/>
    <property type="project" value="UniProtKB-KW"/>
</dbReference>
<keyword evidence="3" id="KW-0808">Transferase</keyword>
<dbReference type="AlphaFoldDB" id="A0A1I0PG45"/>
<keyword evidence="4" id="KW-1185">Reference proteome</keyword>
<protein>
    <submittedName>
        <fullName evidence="3">Rhodanese-related sulfurtransferase</fullName>
    </submittedName>
</protein>
<dbReference type="PROSITE" id="PS50206">
    <property type="entry name" value="RHODANESE_3"/>
    <property type="match status" value="1"/>
</dbReference>
<dbReference type="InterPro" id="IPR001763">
    <property type="entry name" value="Rhodanese-like_dom"/>
</dbReference>
<evidence type="ECO:0000259" key="2">
    <source>
        <dbReference type="PROSITE" id="PS50206"/>
    </source>
</evidence>
<dbReference type="SMART" id="SM00450">
    <property type="entry name" value="RHOD"/>
    <property type="match status" value="1"/>
</dbReference>
<feature type="region of interest" description="Disordered" evidence="1">
    <location>
        <begin position="97"/>
        <end position="117"/>
    </location>
</feature>
<dbReference type="CDD" id="cd00158">
    <property type="entry name" value="RHOD"/>
    <property type="match status" value="1"/>
</dbReference>
<reference evidence="3 4" key="1">
    <citation type="submission" date="2016-10" db="EMBL/GenBank/DDBJ databases">
        <authorList>
            <person name="de Groot N.N."/>
        </authorList>
    </citation>
    <scope>NUCLEOTIDE SEQUENCE [LARGE SCALE GENOMIC DNA]</scope>
    <source>
        <strain evidence="3 4">CGMCC 1.5337</strain>
    </source>
</reference>
<accession>A0A1I0PG45</accession>
<dbReference type="RefSeq" id="WP_089668824.1">
    <property type="nucleotide sequence ID" value="NZ_FOJA01000001.1"/>
</dbReference>
<name>A0A1I0PG45_9EURY</name>